<protein>
    <submittedName>
        <fullName evidence="2">Uncharacterized protein</fullName>
    </submittedName>
</protein>
<gene>
    <name evidence="2" type="ORF">LPLAT_LOCUS9478</name>
</gene>
<keyword evidence="3" id="KW-1185">Reference proteome</keyword>
<feature type="coiled-coil region" evidence="1">
    <location>
        <begin position="63"/>
        <end position="114"/>
    </location>
</feature>
<evidence type="ECO:0000313" key="3">
    <source>
        <dbReference type="Proteomes" id="UP001497644"/>
    </source>
</evidence>
<keyword evidence="1" id="KW-0175">Coiled coil</keyword>
<proteinExistence type="predicted"/>
<evidence type="ECO:0000256" key="1">
    <source>
        <dbReference type="SAM" id="Coils"/>
    </source>
</evidence>
<evidence type="ECO:0000313" key="2">
    <source>
        <dbReference type="EMBL" id="CAL1672571.1"/>
    </source>
</evidence>
<sequence>MILSHGNAAVERGFSVNKKCLVENQKEKSLIAQRIIYDTVNAKGELENFIVTKDLIHAARNAHMWYKEELARENREKRDAEEMRDRRKRAAKVLRELEAKKRQILDDAVKETARIDDEIKVAQKLIPLLICLYRNVNTDRNYTISHY</sequence>
<accession>A0AAV2MYB8</accession>
<reference evidence="2" key="1">
    <citation type="submission" date="2024-04" db="EMBL/GenBank/DDBJ databases">
        <authorList>
            <consortium name="Molecular Ecology Group"/>
        </authorList>
    </citation>
    <scope>NUCLEOTIDE SEQUENCE</scope>
</reference>
<name>A0AAV2MYB8_9HYME</name>
<dbReference type="AlphaFoldDB" id="A0AAV2MYB8"/>
<dbReference type="Proteomes" id="UP001497644">
    <property type="component" value="Unassembled WGS sequence"/>
</dbReference>
<comment type="caution">
    <text evidence="2">The sequence shown here is derived from an EMBL/GenBank/DDBJ whole genome shotgun (WGS) entry which is preliminary data.</text>
</comment>
<organism evidence="2 3">
    <name type="scientific">Lasius platythorax</name>
    <dbReference type="NCBI Taxonomy" id="488582"/>
    <lineage>
        <taxon>Eukaryota</taxon>
        <taxon>Metazoa</taxon>
        <taxon>Ecdysozoa</taxon>
        <taxon>Arthropoda</taxon>
        <taxon>Hexapoda</taxon>
        <taxon>Insecta</taxon>
        <taxon>Pterygota</taxon>
        <taxon>Neoptera</taxon>
        <taxon>Endopterygota</taxon>
        <taxon>Hymenoptera</taxon>
        <taxon>Apocrita</taxon>
        <taxon>Aculeata</taxon>
        <taxon>Formicoidea</taxon>
        <taxon>Formicidae</taxon>
        <taxon>Formicinae</taxon>
        <taxon>Lasius</taxon>
        <taxon>Lasius</taxon>
    </lineage>
</organism>
<dbReference type="EMBL" id="CAXIPU020000688">
    <property type="protein sequence ID" value="CAL1672571.1"/>
    <property type="molecule type" value="Genomic_DNA"/>
</dbReference>